<comment type="caution">
    <text evidence="1">The sequence shown here is derived from an EMBL/GenBank/DDBJ whole genome shotgun (WGS) entry which is preliminary data.</text>
</comment>
<dbReference type="EMBL" id="JAHIBW010000019">
    <property type="protein sequence ID" value="KAG7301290.1"/>
    <property type="molecule type" value="Genomic_DNA"/>
</dbReference>
<sequence>MQQNDIETSEMDDFNAISIYDENTQEPIVEKKSFNSIPAKDSQSRKTFKKMTSADGDNRSNMALNTTFGPVSFKESTTGIAGDLLEGTRVSISPQDQPTTSKAKIRKRRHATIVFKSLRTSLPRQSKSIAIKLLKVISKGKAPVKTVLPRTGKARTQKARRMKRVVVKNKKRSTLNKVQKRSMAPAYSRSRYSNYSFNSLDDMCSCCS</sequence>
<proteinExistence type="predicted"/>
<dbReference type="Proteomes" id="UP000823941">
    <property type="component" value="Chromosome 19"/>
</dbReference>
<organism evidence="1 2">
    <name type="scientific">Plutella xylostella</name>
    <name type="common">Diamondback moth</name>
    <name type="synonym">Plutella maculipennis</name>
    <dbReference type="NCBI Taxonomy" id="51655"/>
    <lineage>
        <taxon>Eukaryota</taxon>
        <taxon>Metazoa</taxon>
        <taxon>Ecdysozoa</taxon>
        <taxon>Arthropoda</taxon>
        <taxon>Hexapoda</taxon>
        <taxon>Insecta</taxon>
        <taxon>Pterygota</taxon>
        <taxon>Neoptera</taxon>
        <taxon>Endopterygota</taxon>
        <taxon>Lepidoptera</taxon>
        <taxon>Glossata</taxon>
        <taxon>Ditrysia</taxon>
        <taxon>Yponomeutoidea</taxon>
        <taxon>Plutellidae</taxon>
        <taxon>Plutella</taxon>
    </lineage>
</organism>
<protein>
    <submittedName>
        <fullName evidence="1">Uncharacterized protein</fullName>
    </submittedName>
</protein>
<evidence type="ECO:0000313" key="2">
    <source>
        <dbReference type="Proteomes" id="UP000823941"/>
    </source>
</evidence>
<keyword evidence="2" id="KW-1185">Reference proteome</keyword>
<gene>
    <name evidence="1" type="ORF">JYU34_014212</name>
</gene>
<reference evidence="1 2" key="1">
    <citation type="submission" date="2021-06" db="EMBL/GenBank/DDBJ databases">
        <title>A haploid diamondback moth (Plutella xylostella L.) genome assembly resolves 31 chromosomes and identifies a diamide resistance mutation.</title>
        <authorList>
            <person name="Ward C.M."/>
            <person name="Perry K.D."/>
            <person name="Baker G."/>
            <person name="Powis K."/>
            <person name="Heckel D.G."/>
            <person name="Baxter S.W."/>
        </authorList>
    </citation>
    <scope>NUCLEOTIDE SEQUENCE [LARGE SCALE GENOMIC DNA]</scope>
    <source>
        <strain evidence="1 2">LV</strain>
        <tissue evidence="1">Single pupa</tissue>
    </source>
</reference>
<accession>A0ABQ7Q977</accession>
<name>A0ABQ7Q977_PLUXY</name>
<evidence type="ECO:0000313" key="1">
    <source>
        <dbReference type="EMBL" id="KAG7301290.1"/>
    </source>
</evidence>